<comment type="caution">
    <text evidence="1">The sequence shown here is derived from an EMBL/GenBank/DDBJ whole genome shotgun (WGS) entry which is preliminary data.</text>
</comment>
<dbReference type="AlphaFoldDB" id="A0A7J8LUA3"/>
<proteinExistence type="predicted"/>
<dbReference type="Proteomes" id="UP000593572">
    <property type="component" value="Unassembled WGS sequence"/>
</dbReference>
<reference evidence="1 2" key="1">
    <citation type="journal article" date="2019" name="Genome Biol. Evol.">
        <title>Insights into the evolution of the New World diploid cottons (Gossypium, subgenus Houzingenia) based on genome sequencing.</title>
        <authorList>
            <person name="Grover C.E."/>
            <person name="Arick M.A. 2nd"/>
            <person name="Thrash A."/>
            <person name="Conover J.L."/>
            <person name="Sanders W.S."/>
            <person name="Peterson D.G."/>
            <person name="Frelichowski J.E."/>
            <person name="Scheffler J.A."/>
            <person name="Scheffler B.E."/>
            <person name="Wendel J.F."/>
        </authorList>
    </citation>
    <scope>NUCLEOTIDE SEQUENCE [LARGE SCALE GENOMIC DNA]</scope>
    <source>
        <strain evidence="1">157</strain>
        <tissue evidence="1">Leaf</tissue>
    </source>
</reference>
<organism evidence="1 2">
    <name type="scientific">Gossypium lobatum</name>
    <dbReference type="NCBI Taxonomy" id="34289"/>
    <lineage>
        <taxon>Eukaryota</taxon>
        <taxon>Viridiplantae</taxon>
        <taxon>Streptophyta</taxon>
        <taxon>Embryophyta</taxon>
        <taxon>Tracheophyta</taxon>
        <taxon>Spermatophyta</taxon>
        <taxon>Magnoliopsida</taxon>
        <taxon>eudicotyledons</taxon>
        <taxon>Gunneridae</taxon>
        <taxon>Pentapetalae</taxon>
        <taxon>rosids</taxon>
        <taxon>malvids</taxon>
        <taxon>Malvales</taxon>
        <taxon>Malvaceae</taxon>
        <taxon>Malvoideae</taxon>
        <taxon>Gossypium</taxon>
    </lineage>
</organism>
<evidence type="ECO:0000313" key="2">
    <source>
        <dbReference type="Proteomes" id="UP000593572"/>
    </source>
</evidence>
<name>A0A7J8LUA3_9ROSI</name>
<sequence>MNTNITLPHGTYLSYVLRRLGISTHGDTPVSSNQPNSYGALHDARYHVDAASNTWMKHDQPGENEYDDVEATFNDILASDLVPPPPSSSHGRC</sequence>
<dbReference type="EMBL" id="JABEZX010000005">
    <property type="protein sequence ID" value="MBA0556028.1"/>
    <property type="molecule type" value="Genomic_DNA"/>
</dbReference>
<accession>A0A7J8LUA3</accession>
<evidence type="ECO:0000313" key="1">
    <source>
        <dbReference type="EMBL" id="MBA0556028.1"/>
    </source>
</evidence>
<protein>
    <submittedName>
        <fullName evidence="1">Uncharacterized protein</fullName>
    </submittedName>
</protein>
<keyword evidence="2" id="KW-1185">Reference proteome</keyword>
<gene>
    <name evidence="1" type="ORF">Golob_026170</name>
</gene>